<dbReference type="SUPFAM" id="SSF54593">
    <property type="entry name" value="Glyoxalase/Bleomycin resistance protein/Dihydroxybiphenyl dioxygenase"/>
    <property type="match status" value="1"/>
</dbReference>
<protein>
    <submittedName>
        <fullName evidence="1">Uncharacterized protein</fullName>
    </submittedName>
</protein>
<sequence>MNTTFLNTIPVLPTTDIDRDVRWYQEKMGLQLYFADKMYAVLYRDNPAPPNGPSHLIGKSIPRIIRKKS</sequence>
<keyword evidence="2" id="KW-1185">Reference proteome</keyword>
<dbReference type="Proteomes" id="UP001319080">
    <property type="component" value="Unassembled WGS sequence"/>
</dbReference>
<dbReference type="EMBL" id="JAHESE010000024">
    <property type="protein sequence ID" value="MBT1710609.1"/>
    <property type="molecule type" value="Genomic_DNA"/>
</dbReference>
<evidence type="ECO:0000313" key="2">
    <source>
        <dbReference type="Proteomes" id="UP001319080"/>
    </source>
</evidence>
<organism evidence="1 2">
    <name type="scientific">Dawidia cretensis</name>
    <dbReference type="NCBI Taxonomy" id="2782350"/>
    <lineage>
        <taxon>Bacteria</taxon>
        <taxon>Pseudomonadati</taxon>
        <taxon>Bacteroidota</taxon>
        <taxon>Cytophagia</taxon>
        <taxon>Cytophagales</taxon>
        <taxon>Chryseotaleaceae</taxon>
        <taxon>Dawidia</taxon>
    </lineage>
</organism>
<evidence type="ECO:0000313" key="1">
    <source>
        <dbReference type="EMBL" id="MBT1710609.1"/>
    </source>
</evidence>
<name>A0AAP2GRS8_9BACT</name>
<proteinExistence type="predicted"/>
<dbReference type="Gene3D" id="3.10.180.10">
    <property type="entry name" value="2,3-Dihydroxybiphenyl 1,2-Dioxygenase, domain 1"/>
    <property type="match status" value="1"/>
</dbReference>
<comment type="caution">
    <text evidence="1">The sequence shown here is derived from an EMBL/GenBank/DDBJ whole genome shotgun (WGS) entry which is preliminary data.</text>
</comment>
<accession>A0AAP2GRS8</accession>
<dbReference type="InterPro" id="IPR029068">
    <property type="entry name" value="Glyas_Bleomycin-R_OHBP_Dase"/>
</dbReference>
<dbReference type="RefSeq" id="WP_254086184.1">
    <property type="nucleotide sequence ID" value="NZ_JAHESE010000024.1"/>
</dbReference>
<reference evidence="1 2" key="1">
    <citation type="submission" date="2021-05" db="EMBL/GenBank/DDBJ databases">
        <title>A Polyphasic approach of four new species of the genus Ohtaekwangia: Ohtaekwangia histidinii sp. nov., Ohtaekwangia cretensis sp. nov., Ohtaekwangia indiensis sp. nov., Ohtaekwangia reichenbachii sp. nov. from diverse environment.</title>
        <authorList>
            <person name="Octaviana S."/>
        </authorList>
    </citation>
    <scope>NUCLEOTIDE SEQUENCE [LARGE SCALE GENOMIC DNA]</scope>
    <source>
        <strain evidence="1 2">PWU5</strain>
    </source>
</reference>
<dbReference type="AlphaFoldDB" id="A0AAP2GRS8"/>
<gene>
    <name evidence="1" type="ORF">KK062_20365</name>
</gene>